<evidence type="ECO:0000256" key="6">
    <source>
        <dbReference type="SAM" id="MobiDB-lite"/>
    </source>
</evidence>
<dbReference type="AlphaFoldDB" id="A0A674CLC8"/>
<dbReference type="Ensembl" id="ENSSTUT00000089607.1">
    <property type="protein sequence ID" value="ENSSTUP00000084269.1"/>
    <property type="gene ID" value="ENSSTUG00000036979.1"/>
</dbReference>
<keyword evidence="5" id="KW-0560">Oxidoreductase</keyword>
<evidence type="ECO:0000313" key="9">
    <source>
        <dbReference type="Proteomes" id="UP000472277"/>
    </source>
</evidence>
<dbReference type="GeneTree" id="ENSGT00390000018635"/>
<keyword evidence="3" id="KW-0285">Flavoprotein</keyword>
<proteinExistence type="predicted"/>
<comment type="cofactor">
    <cofactor evidence="1">
        <name>FAD</name>
        <dbReference type="ChEBI" id="CHEBI:57692"/>
    </cofactor>
</comment>
<evidence type="ECO:0000256" key="3">
    <source>
        <dbReference type="ARBA" id="ARBA00022630"/>
    </source>
</evidence>
<evidence type="ECO:0000256" key="5">
    <source>
        <dbReference type="ARBA" id="ARBA00023002"/>
    </source>
</evidence>
<reference evidence="8" key="2">
    <citation type="submission" date="2025-09" db="UniProtKB">
        <authorList>
            <consortium name="Ensembl"/>
        </authorList>
    </citation>
    <scope>IDENTIFICATION</scope>
</reference>
<evidence type="ECO:0000256" key="4">
    <source>
        <dbReference type="ARBA" id="ARBA00022827"/>
    </source>
</evidence>
<evidence type="ECO:0000256" key="1">
    <source>
        <dbReference type="ARBA" id="ARBA00001974"/>
    </source>
</evidence>
<dbReference type="PANTHER" id="PTHR11530:SF11">
    <property type="entry name" value="D-ASPARTATE OXIDASE"/>
    <property type="match status" value="1"/>
</dbReference>
<name>A0A674CLC8_SALTR</name>
<keyword evidence="7" id="KW-0732">Signal</keyword>
<keyword evidence="9" id="KW-1185">Reference proteome</keyword>
<feature type="chain" id="PRO_5025544274" evidence="7">
    <location>
        <begin position="20"/>
        <end position="208"/>
    </location>
</feature>
<feature type="region of interest" description="Disordered" evidence="6">
    <location>
        <begin position="163"/>
        <end position="182"/>
    </location>
</feature>
<dbReference type="GO" id="GO:0006533">
    <property type="term" value="P:L-aspartate catabolic process"/>
    <property type="evidence" value="ECO:0007669"/>
    <property type="project" value="TreeGrafter"/>
</dbReference>
<comment type="subcellular location">
    <subcellularLocation>
        <location evidence="2">Peroxisome matrix</location>
    </subcellularLocation>
</comment>
<accession>A0A674CLC8</accession>
<dbReference type="Proteomes" id="UP000472277">
    <property type="component" value="Chromosome 33"/>
</dbReference>
<evidence type="ECO:0000256" key="7">
    <source>
        <dbReference type="SAM" id="SignalP"/>
    </source>
</evidence>
<keyword evidence="4" id="KW-0274">FAD</keyword>
<dbReference type="PANTHER" id="PTHR11530">
    <property type="entry name" value="D-AMINO ACID OXIDASE"/>
    <property type="match status" value="1"/>
</dbReference>
<protein>
    <submittedName>
        <fullName evidence="8">D-aspartate oxidase</fullName>
    </submittedName>
</protein>
<dbReference type="GO" id="GO:0019478">
    <property type="term" value="P:D-amino acid catabolic process"/>
    <property type="evidence" value="ECO:0007669"/>
    <property type="project" value="TreeGrafter"/>
</dbReference>
<evidence type="ECO:0000256" key="2">
    <source>
        <dbReference type="ARBA" id="ARBA00004253"/>
    </source>
</evidence>
<dbReference type="GO" id="GO:0071949">
    <property type="term" value="F:FAD binding"/>
    <property type="evidence" value="ECO:0007669"/>
    <property type="project" value="InterPro"/>
</dbReference>
<feature type="signal peptide" evidence="7">
    <location>
        <begin position="1"/>
        <end position="19"/>
    </location>
</feature>
<organism evidence="8 9">
    <name type="scientific">Salmo trutta</name>
    <name type="common">Brown trout</name>
    <dbReference type="NCBI Taxonomy" id="8032"/>
    <lineage>
        <taxon>Eukaryota</taxon>
        <taxon>Metazoa</taxon>
        <taxon>Chordata</taxon>
        <taxon>Craniata</taxon>
        <taxon>Vertebrata</taxon>
        <taxon>Euteleostomi</taxon>
        <taxon>Actinopterygii</taxon>
        <taxon>Neopterygii</taxon>
        <taxon>Teleostei</taxon>
        <taxon>Protacanthopterygii</taxon>
        <taxon>Salmoniformes</taxon>
        <taxon>Salmonidae</taxon>
        <taxon>Salmoninae</taxon>
        <taxon>Salmo</taxon>
    </lineage>
</organism>
<dbReference type="GO" id="GO:0005782">
    <property type="term" value="C:peroxisomal matrix"/>
    <property type="evidence" value="ECO:0007669"/>
    <property type="project" value="UniProtKB-SubCell"/>
</dbReference>
<sequence length="208" mass="22543">MVVAGGVVGFAIAVCIAEALPHCSVTLIADRFTPDTRNKHFAALAITSPNLCMQPIIFDLIGFKKTIDHLLAITQSEEASEAWAEWMPESKHLQELSSQGYVIVNCPSLGAKSLVGDSQVYPVRGQVLKVSKTTFHMQADDWHLKVDPRDSQGILECCKQARAVPEQERPGGEGTCPPGSRQVPVVHNYGHGGWSESVSMRGPPGTRL</sequence>
<dbReference type="Gene3D" id="3.40.50.720">
    <property type="entry name" value="NAD(P)-binding Rossmann-like Domain"/>
    <property type="match status" value="1"/>
</dbReference>
<dbReference type="InterPro" id="IPR023209">
    <property type="entry name" value="DAO"/>
</dbReference>
<reference evidence="8" key="1">
    <citation type="submission" date="2025-08" db="UniProtKB">
        <authorList>
            <consortium name="Ensembl"/>
        </authorList>
    </citation>
    <scope>IDENTIFICATION</scope>
</reference>
<dbReference type="GO" id="GO:0008445">
    <property type="term" value="F:D-aspartate oxidase activity"/>
    <property type="evidence" value="ECO:0007669"/>
    <property type="project" value="TreeGrafter"/>
</dbReference>
<evidence type="ECO:0000313" key="8">
    <source>
        <dbReference type="Ensembl" id="ENSSTUP00000084269.1"/>
    </source>
</evidence>